<feature type="domain" description="Superoxide dismutase copper/zinc binding" evidence="2">
    <location>
        <begin position="74"/>
        <end position="168"/>
    </location>
</feature>
<evidence type="ECO:0000259" key="2">
    <source>
        <dbReference type="Pfam" id="PF00080"/>
    </source>
</evidence>
<organism evidence="3 4">
    <name type="scientific">Linnemannia hyalina</name>
    <dbReference type="NCBI Taxonomy" id="64524"/>
    <lineage>
        <taxon>Eukaryota</taxon>
        <taxon>Fungi</taxon>
        <taxon>Fungi incertae sedis</taxon>
        <taxon>Mucoromycota</taxon>
        <taxon>Mortierellomycotina</taxon>
        <taxon>Mortierellomycetes</taxon>
        <taxon>Mortierellales</taxon>
        <taxon>Mortierellaceae</taxon>
        <taxon>Linnemannia</taxon>
    </lineage>
</organism>
<keyword evidence="1" id="KW-0732">Signal</keyword>
<dbReference type="Proteomes" id="UP000707451">
    <property type="component" value="Unassembled WGS sequence"/>
</dbReference>
<name>A0A9P7XPS4_9FUNG</name>
<dbReference type="GO" id="GO:0006801">
    <property type="term" value="P:superoxide metabolic process"/>
    <property type="evidence" value="ECO:0007669"/>
    <property type="project" value="InterPro"/>
</dbReference>
<dbReference type="InterPro" id="IPR036423">
    <property type="entry name" value="SOD-like_Cu/Zn_dom_sf"/>
</dbReference>
<feature type="chain" id="PRO_5040405841" description="Superoxide dismutase copper/zinc binding domain-containing protein" evidence="1">
    <location>
        <begin position="19"/>
        <end position="219"/>
    </location>
</feature>
<accession>A0A9P7XPS4</accession>
<dbReference type="SUPFAM" id="SSF49329">
    <property type="entry name" value="Cu,Zn superoxide dismutase-like"/>
    <property type="match status" value="1"/>
</dbReference>
<dbReference type="AlphaFoldDB" id="A0A9P7XPS4"/>
<dbReference type="PANTHER" id="PTHR20910">
    <property type="entry name" value="AGAP001623-PA"/>
    <property type="match status" value="1"/>
</dbReference>
<dbReference type="EMBL" id="JAHRHY010000015">
    <property type="protein sequence ID" value="KAG9063988.1"/>
    <property type="molecule type" value="Genomic_DNA"/>
</dbReference>
<protein>
    <recommendedName>
        <fullName evidence="2">Superoxide dismutase copper/zinc binding domain-containing protein</fullName>
    </recommendedName>
</protein>
<sequence length="219" mass="22170">MLFKSATALLAFAGLVAAQGTPSADLKHGAAHVTNLNGDFIVDFTFDKVEGGINVTLTGLKGLSTAMAIDKAAGYQYHIHTDPVGPNYGCMATNGHLNPFNGTAPCNTANVTSCEIGDLSGKHGNIVPTADGTFSTIHYIDNQLSFTEPANGALVGRSVVIHNNGTRIACGNLVVDGYGNTTTTGGANPATTTAAGNSAAKLVGSAALTGVVALFMMAL</sequence>
<feature type="signal peptide" evidence="1">
    <location>
        <begin position="1"/>
        <end position="18"/>
    </location>
</feature>
<dbReference type="InterPro" id="IPR001424">
    <property type="entry name" value="SOD_Cu_Zn_dom"/>
</dbReference>
<dbReference type="InterPro" id="IPR053257">
    <property type="entry name" value="Cu-only_SOD"/>
</dbReference>
<keyword evidence="4" id="KW-1185">Reference proteome</keyword>
<gene>
    <name evidence="3" type="ORF">KI688_004102</name>
</gene>
<evidence type="ECO:0000313" key="3">
    <source>
        <dbReference type="EMBL" id="KAG9063988.1"/>
    </source>
</evidence>
<dbReference type="PANTHER" id="PTHR20910:SF1">
    <property type="entry name" value="SUPEROXIDE DISMUTASE COPPER_ZINC BINDING DOMAIN-CONTAINING PROTEIN"/>
    <property type="match status" value="1"/>
</dbReference>
<reference evidence="3" key="1">
    <citation type="submission" date="2021-06" db="EMBL/GenBank/DDBJ databases">
        <title>Genome Sequence of Mortierella hyaline Strain SCG-10, a Cold-Adapted, Nitrate-Reducing Fungus Isolated from Soil in Minnesota, USA.</title>
        <authorList>
            <person name="Aldossari N."/>
        </authorList>
    </citation>
    <scope>NUCLEOTIDE SEQUENCE</scope>
    <source>
        <strain evidence="3">SCG-10</strain>
    </source>
</reference>
<dbReference type="Pfam" id="PF00080">
    <property type="entry name" value="Sod_Cu"/>
    <property type="match status" value="1"/>
</dbReference>
<evidence type="ECO:0000313" key="4">
    <source>
        <dbReference type="Proteomes" id="UP000707451"/>
    </source>
</evidence>
<dbReference type="GO" id="GO:0046872">
    <property type="term" value="F:metal ion binding"/>
    <property type="evidence" value="ECO:0007669"/>
    <property type="project" value="InterPro"/>
</dbReference>
<proteinExistence type="predicted"/>
<evidence type="ECO:0000256" key="1">
    <source>
        <dbReference type="SAM" id="SignalP"/>
    </source>
</evidence>
<dbReference type="OrthoDB" id="159229at2759"/>
<dbReference type="Gene3D" id="2.60.40.200">
    <property type="entry name" value="Superoxide dismutase, copper/zinc binding domain"/>
    <property type="match status" value="1"/>
</dbReference>
<comment type="caution">
    <text evidence="3">The sequence shown here is derived from an EMBL/GenBank/DDBJ whole genome shotgun (WGS) entry which is preliminary data.</text>
</comment>